<dbReference type="InterPro" id="IPR011333">
    <property type="entry name" value="SKP1/BTB/POZ_sf"/>
</dbReference>
<protein>
    <submittedName>
        <fullName evidence="3">BTB domain-containing protein</fullName>
    </submittedName>
</protein>
<dbReference type="Gene3D" id="3.30.710.10">
    <property type="entry name" value="Potassium Channel Kv1.1, Chain A"/>
    <property type="match status" value="1"/>
</dbReference>
<sequence>MSIFLSPSIERNLCFLVDKMQDDDSDSGEKSQEKVKIWVSKELLAVASPVFNAMIYGDFRESHLPSTEPIYLPEKNDEDFLKFLDCLFPYPTQSDIDESNIEAILRLSNEYQVEYLMKKCDRYYEKVIRDLGVANDKVLVYLTIILKYKLKRALEICLPYMATLDVKVLSKHRFQNVPAIDGYDQVYFAVYEAKLRRHLDGKCGKCHKTIPGEAAEYARCHTCGLKGYSCICGYEFESIHLNW</sequence>
<dbReference type="AlphaFoldDB" id="A0A915KNY6"/>
<feature type="domain" description="BTB" evidence="1">
    <location>
        <begin position="11"/>
        <end position="128"/>
    </location>
</feature>
<dbReference type="SUPFAM" id="SSF54695">
    <property type="entry name" value="POZ domain"/>
    <property type="match status" value="1"/>
</dbReference>
<evidence type="ECO:0000313" key="3">
    <source>
        <dbReference type="WBParaSite" id="nRc.2.0.1.t39452-RA"/>
    </source>
</evidence>
<dbReference type="PANTHER" id="PTHR22744">
    <property type="entry name" value="HELIX LOOP HELIX PROTEIN 21-RELATED"/>
    <property type="match status" value="1"/>
</dbReference>
<dbReference type="OMA" id="FRESHLP"/>
<dbReference type="InterPro" id="IPR000210">
    <property type="entry name" value="BTB/POZ_dom"/>
</dbReference>
<evidence type="ECO:0000259" key="1">
    <source>
        <dbReference type="SMART" id="SM00225"/>
    </source>
</evidence>
<keyword evidence="2" id="KW-1185">Reference proteome</keyword>
<proteinExistence type="predicted"/>
<dbReference type="SMART" id="SM00225">
    <property type="entry name" value="BTB"/>
    <property type="match status" value="1"/>
</dbReference>
<name>A0A915KNY6_ROMCU</name>
<reference evidence="3" key="1">
    <citation type="submission" date="2022-11" db="UniProtKB">
        <authorList>
            <consortium name="WormBaseParasite"/>
        </authorList>
    </citation>
    <scope>IDENTIFICATION</scope>
</reference>
<dbReference type="PANTHER" id="PTHR22744:SF17">
    <property type="entry name" value="BTB DOMAIN-CONTAINING PROTEIN"/>
    <property type="match status" value="1"/>
</dbReference>
<organism evidence="2 3">
    <name type="scientific">Romanomermis culicivorax</name>
    <name type="common">Nematode worm</name>
    <dbReference type="NCBI Taxonomy" id="13658"/>
    <lineage>
        <taxon>Eukaryota</taxon>
        <taxon>Metazoa</taxon>
        <taxon>Ecdysozoa</taxon>
        <taxon>Nematoda</taxon>
        <taxon>Enoplea</taxon>
        <taxon>Dorylaimia</taxon>
        <taxon>Mermithida</taxon>
        <taxon>Mermithoidea</taxon>
        <taxon>Mermithidae</taxon>
        <taxon>Romanomermis</taxon>
    </lineage>
</organism>
<dbReference type="Pfam" id="PF00651">
    <property type="entry name" value="BTB"/>
    <property type="match status" value="1"/>
</dbReference>
<evidence type="ECO:0000313" key="2">
    <source>
        <dbReference type="Proteomes" id="UP000887565"/>
    </source>
</evidence>
<dbReference type="Proteomes" id="UP000887565">
    <property type="component" value="Unplaced"/>
</dbReference>
<accession>A0A915KNY6</accession>
<dbReference type="WBParaSite" id="nRc.2.0.1.t39452-RA">
    <property type="protein sequence ID" value="nRc.2.0.1.t39452-RA"/>
    <property type="gene ID" value="nRc.2.0.1.g39452"/>
</dbReference>